<dbReference type="RefSeq" id="WP_275582240.1">
    <property type="nucleotide sequence ID" value="NZ_JAFBEH010000019.1"/>
</dbReference>
<evidence type="ECO:0000313" key="2">
    <source>
        <dbReference type="Proteomes" id="UP000697472"/>
    </source>
</evidence>
<proteinExistence type="predicted"/>
<evidence type="ECO:0000313" key="1">
    <source>
        <dbReference type="EMBL" id="MBM7642804.1"/>
    </source>
</evidence>
<name>A0ABS2PRY4_9STRE</name>
<organism evidence="1 2">
    <name type="scientific">Streptococcus loxodontisalivarius</name>
    <dbReference type="NCBI Taxonomy" id="1349415"/>
    <lineage>
        <taxon>Bacteria</taxon>
        <taxon>Bacillati</taxon>
        <taxon>Bacillota</taxon>
        <taxon>Bacilli</taxon>
        <taxon>Lactobacillales</taxon>
        <taxon>Streptococcaceae</taxon>
        <taxon>Streptococcus</taxon>
    </lineage>
</organism>
<dbReference type="EMBL" id="JAFBEH010000019">
    <property type="protein sequence ID" value="MBM7642804.1"/>
    <property type="molecule type" value="Genomic_DNA"/>
</dbReference>
<gene>
    <name evidence="1" type="ORF">JOC28_001102</name>
</gene>
<protein>
    <submittedName>
        <fullName evidence="1">Uncharacterized protein</fullName>
    </submittedName>
</protein>
<keyword evidence="2" id="KW-1185">Reference proteome</keyword>
<sequence length="44" mass="5184">MEKWVVVDQFGNEIGGLVFYNKQDAEEYSKNIPYTSVQRKFDLP</sequence>
<reference evidence="1 2" key="1">
    <citation type="submission" date="2021-01" db="EMBL/GenBank/DDBJ databases">
        <title>Genomic Encyclopedia of Type Strains, Phase IV (KMG-IV): sequencing the most valuable type-strain genomes for metagenomic binning, comparative biology and taxonomic classification.</title>
        <authorList>
            <person name="Goeker M."/>
        </authorList>
    </citation>
    <scope>NUCLEOTIDE SEQUENCE [LARGE SCALE GENOMIC DNA]</scope>
    <source>
        <strain evidence="1 2">DSM 27382</strain>
    </source>
</reference>
<dbReference type="Proteomes" id="UP000697472">
    <property type="component" value="Unassembled WGS sequence"/>
</dbReference>
<accession>A0ABS2PRY4</accession>
<comment type="caution">
    <text evidence="1">The sequence shown here is derived from an EMBL/GenBank/DDBJ whole genome shotgun (WGS) entry which is preliminary data.</text>
</comment>